<dbReference type="AlphaFoldDB" id="A0AAW0C067"/>
<evidence type="ECO:0008006" key="3">
    <source>
        <dbReference type="Google" id="ProtNLM"/>
    </source>
</evidence>
<comment type="caution">
    <text evidence="1">The sequence shown here is derived from an EMBL/GenBank/DDBJ whole genome shotgun (WGS) entry which is preliminary data.</text>
</comment>
<sequence>MVCVVLPGGIGRLVRLDEKTDWIHRGWTLQEALVPDKAIVLFLFSRDFFDTGEDVDNRLKECENCDKQDFAPSPREYYSHSYLRVMKRFGRAAWLPLDTLLASATENIGWRMTNMPPPDDMSDNPSILGGYTECEVLQMARTASISSYTGRQEWREQAIWRASFIRTSSRPVDMVFSIMQLFDINLDITKFEKDDRLGATIALASEILRRGRTASWLAALFTLDSNPQICTFPPFPMTSVAGKALVKKADGDEVEMVKELEKIPAYRWLDDTPGGSMDKDGYFTFTSAAARVVQISNTEAPGVDEYSGPKEINGFMHISAEDGSIWRIHPEASDTQKLNEEPRAFMVLLGVQRANISVADDQPEPEGSPIVLIIEEHAPEKFHKISSFLFWGSFDSYNIQAKDRQFHLGGPEAVQGGGIPWFRHMGSVGRLPLAVLKKISRVQAGLCGT</sequence>
<dbReference type="EMBL" id="JAYKXP010000064">
    <property type="protein sequence ID" value="KAK7032474.1"/>
    <property type="molecule type" value="Genomic_DNA"/>
</dbReference>
<evidence type="ECO:0000313" key="1">
    <source>
        <dbReference type="EMBL" id="KAK7032474.1"/>
    </source>
</evidence>
<proteinExistence type="predicted"/>
<keyword evidence="2" id="KW-1185">Reference proteome</keyword>
<protein>
    <recommendedName>
        <fullName evidence="3">Heterokaryon incompatibility domain-containing protein</fullName>
    </recommendedName>
</protein>
<dbReference type="Proteomes" id="UP001383192">
    <property type="component" value="Unassembled WGS sequence"/>
</dbReference>
<evidence type="ECO:0000313" key="2">
    <source>
        <dbReference type="Proteomes" id="UP001383192"/>
    </source>
</evidence>
<organism evidence="1 2">
    <name type="scientific">Paramarasmius palmivorus</name>
    <dbReference type="NCBI Taxonomy" id="297713"/>
    <lineage>
        <taxon>Eukaryota</taxon>
        <taxon>Fungi</taxon>
        <taxon>Dikarya</taxon>
        <taxon>Basidiomycota</taxon>
        <taxon>Agaricomycotina</taxon>
        <taxon>Agaricomycetes</taxon>
        <taxon>Agaricomycetidae</taxon>
        <taxon>Agaricales</taxon>
        <taxon>Marasmiineae</taxon>
        <taxon>Marasmiaceae</taxon>
        <taxon>Paramarasmius</taxon>
    </lineage>
</organism>
<accession>A0AAW0C067</accession>
<name>A0AAW0C067_9AGAR</name>
<reference evidence="1 2" key="1">
    <citation type="submission" date="2024-01" db="EMBL/GenBank/DDBJ databases">
        <title>A draft genome for a cacao thread blight-causing isolate of Paramarasmius palmivorus.</title>
        <authorList>
            <person name="Baruah I.K."/>
            <person name="Bukari Y."/>
            <person name="Amoako-Attah I."/>
            <person name="Meinhardt L.W."/>
            <person name="Bailey B.A."/>
            <person name="Cohen S.P."/>
        </authorList>
    </citation>
    <scope>NUCLEOTIDE SEQUENCE [LARGE SCALE GENOMIC DNA]</scope>
    <source>
        <strain evidence="1 2">GH-12</strain>
    </source>
</reference>
<gene>
    <name evidence="1" type="ORF">VNI00_013034</name>
</gene>